<dbReference type="PROSITE" id="PS00211">
    <property type="entry name" value="ABC_TRANSPORTER_1"/>
    <property type="match status" value="1"/>
</dbReference>
<evidence type="ECO:0000259" key="4">
    <source>
        <dbReference type="PROSITE" id="PS50893"/>
    </source>
</evidence>
<evidence type="ECO:0000313" key="6">
    <source>
        <dbReference type="Proteomes" id="UP001500221"/>
    </source>
</evidence>
<dbReference type="PROSITE" id="PS50893">
    <property type="entry name" value="ABC_TRANSPORTER_2"/>
    <property type="match status" value="1"/>
</dbReference>
<dbReference type="InterPro" id="IPR017871">
    <property type="entry name" value="ABC_transporter-like_CS"/>
</dbReference>
<dbReference type="PANTHER" id="PTHR42788:SF13">
    <property type="entry name" value="ALIPHATIC SULFONATES IMPORT ATP-BINDING PROTEIN SSUB"/>
    <property type="match status" value="1"/>
</dbReference>
<reference evidence="6" key="1">
    <citation type="journal article" date="2019" name="Int. J. Syst. Evol. Microbiol.">
        <title>The Global Catalogue of Microorganisms (GCM) 10K type strain sequencing project: providing services to taxonomists for standard genome sequencing and annotation.</title>
        <authorList>
            <consortium name="The Broad Institute Genomics Platform"/>
            <consortium name="The Broad Institute Genome Sequencing Center for Infectious Disease"/>
            <person name="Wu L."/>
            <person name="Ma J."/>
        </authorList>
    </citation>
    <scope>NUCLEOTIDE SEQUENCE [LARGE SCALE GENOMIC DNA]</scope>
    <source>
        <strain evidence="6">JCM 18459</strain>
    </source>
</reference>
<dbReference type="SMART" id="SM00382">
    <property type="entry name" value="AAA"/>
    <property type="match status" value="1"/>
</dbReference>
<keyword evidence="3 5" id="KW-0067">ATP-binding</keyword>
<dbReference type="CDD" id="cd03293">
    <property type="entry name" value="ABC_NrtD_SsuB_transporters"/>
    <property type="match status" value="1"/>
</dbReference>
<keyword evidence="2" id="KW-0547">Nucleotide-binding</keyword>
<protein>
    <submittedName>
        <fullName evidence="5">ABC transporter ATP-binding protein</fullName>
    </submittedName>
</protein>
<dbReference type="SUPFAM" id="SSF52540">
    <property type="entry name" value="P-loop containing nucleoside triphosphate hydrolases"/>
    <property type="match status" value="1"/>
</dbReference>
<keyword evidence="1" id="KW-0813">Transport</keyword>
<dbReference type="Proteomes" id="UP001500221">
    <property type="component" value="Unassembled WGS sequence"/>
</dbReference>
<keyword evidence="6" id="KW-1185">Reference proteome</keyword>
<comment type="caution">
    <text evidence="5">The sequence shown here is derived from an EMBL/GenBank/DDBJ whole genome shotgun (WGS) entry which is preliminary data.</text>
</comment>
<dbReference type="RefSeq" id="WP_345454965.1">
    <property type="nucleotide sequence ID" value="NZ_BAABKG010000001.1"/>
</dbReference>
<evidence type="ECO:0000256" key="1">
    <source>
        <dbReference type="ARBA" id="ARBA00022448"/>
    </source>
</evidence>
<evidence type="ECO:0000256" key="2">
    <source>
        <dbReference type="ARBA" id="ARBA00022741"/>
    </source>
</evidence>
<dbReference type="GO" id="GO:0005524">
    <property type="term" value="F:ATP binding"/>
    <property type="evidence" value="ECO:0007669"/>
    <property type="project" value="UniProtKB-KW"/>
</dbReference>
<dbReference type="EMBL" id="BAABKG010000001">
    <property type="protein sequence ID" value="GAA5143514.1"/>
    <property type="molecule type" value="Genomic_DNA"/>
</dbReference>
<gene>
    <name evidence="5" type="ORF">GCM10023340_09060</name>
</gene>
<sequence>MTQTNDPHATTDTTPKLQIRGLGCSYRSRGRRLQAVADLDLDLGRGEFVAVVGPSGCGKSTLLKVIAGLAPRTAGELRLDGRTLPDGVPPEVGMVFQNDALLPWRSVEENIAFPLSVAGTPREQREARVAELVTLVGLDGFGHYYPRQLSGGMRKRVALARTLAYDPDLYLMDEPFGPLDAQTRIRIGAEFLSIWEQVGKSVLFVTHDVEEAIALADRVVVMTHGPGRIHSEHRITLPRPRNFEEVRFTEEFRDIHQRIWHDLTRAAPLDGAAHGGSPTR</sequence>
<dbReference type="PANTHER" id="PTHR42788">
    <property type="entry name" value="TAURINE IMPORT ATP-BINDING PROTEIN-RELATED"/>
    <property type="match status" value="1"/>
</dbReference>
<feature type="domain" description="ABC transporter" evidence="4">
    <location>
        <begin position="17"/>
        <end position="249"/>
    </location>
</feature>
<dbReference type="Pfam" id="PF00005">
    <property type="entry name" value="ABC_tran"/>
    <property type="match status" value="1"/>
</dbReference>
<accession>A0ABP9PBM1</accession>
<dbReference type="InterPro" id="IPR027417">
    <property type="entry name" value="P-loop_NTPase"/>
</dbReference>
<organism evidence="5 6">
    <name type="scientific">Nocardioides marinquilinus</name>
    <dbReference type="NCBI Taxonomy" id="1210400"/>
    <lineage>
        <taxon>Bacteria</taxon>
        <taxon>Bacillati</taxon>
        <taxon>Actinomycetota</taxon>
        <taxon>Actinomycetes</taxon>
        <taxon>Propionibacteriales</taxon>
        <taxon>Nocardioidaceae</taxon>
        <taxon>Nocardioides</taxon>
    </lineage>
</organism>
<dbReference type="InterPro" id="IPR050166">
    <property type="entry name" value="ABC_transporter_ATP-bind"/>
</dbReference>
<evidence type="ECO:0000256" key="3">
    <source>
        <dbReference type="ARBA" id="ARBA00022840"/>
    </source>
</evidence>
<evidence type="ECO:0000313" key="5">
    <source>
        <dbReference type="EMBL" id="GAA5143514.1"/>
    </source>
</evidence>
<proteinExistence type="predicted"/>
<dbReference type="InterPro" id="IPR003439">
    <property type="entry name" value="ABC_transporter-like_ATP-bd"/>
</dbReference>
<dbReference type="InterPro" id="IPR003593">
    <property type="entry name" value="AAA+_ATPase"/>
</dbReference>
<dbReference type="Gene3D" id="3.40.50.300">
    <property type="entry name" value="P-loop containing nucleotide triphosphate hydrolases"/>
    <property type="match status" value="1"/>
</dbReference>
<name>A0ABP9PBM1_9ACTN</name>